<evidence type="ECO:0000313" key="3">
    <source>
        <dbReference type="Proteomes" id="UP000198807"/>
    </source>
</evidence>
<evidence type="ECO:0000259" key="1">
    <source>
        <dbReference type="Pfam" id="PF13395"/>
    </source>
</evidence>
<proteinExistence type="predicted"/>
<dbReference type="EMBL" id="FOBC01000013">
    <property type="protein sequence ID" value="SEL65692.1"/>
    <property type="molecule type" value="Genomic_DNA"/>
</dbReference>
<name>A0A1H7RZL4_9GAMM</name>
<keyword evidence="3" id="KW-1185">Reference proteome</keyword>
<dbReference type="CDD" id="cd02440">
    <property type="entry name" value="AdoMet_MTases"/>
    <property type="match status" value="1"/>
</dbReference>
<reference evidence="3" key="1">
    <citation type="submission" date="2016-10" db="EMBL/GenBank/DDBJ databases">
        <authorList>
            <person name="Varghese N."/>
            <person name="Submissions S."/>
        </authorList>
    </citation>
    <scope>NUCLEOTIDE SEQUENCE [LARGE SCALE GENOMIC DNA]</scope>
    <source>
        <strain evidence="3">CGMCC 1.9150</strain>
    </source>
</reference>
<dbReference type="GO" id="GO:0004519">
    <property type="term" value="F:endonuclease activity"/>
    <property type="evidence" value="ECO:0007669"/>
    <property type="project" value="UniProtKB-KW"/>
</dbReference>
<keyword evidence="2" id="KW-0540">Nuclease</keyword>
<protein>
    <submittedName>
        <fullName evidence="2">HNH endonuclease</fullName>
    </submittedName>
</protein>
<dbReference type="Pfam" id="PF13489">
    <property type="entry name" value="Methyltransf_23"/>
    <property type="match status" value="1"/>
</dbReference>
<evidence type="ECO:0000313" key="2">
    <source>
        <dbReference type="EMBL" id="SEL65692.1"/>
    </source>
</evidence>
<dbReference type="Gene3D" id="1.10.30.50">
    <property type="match status" value="1"/>
</dbReference>
<dbReference type="OrthoDB" id="7348755at2"/>
<dbReference type="InterPro" id="IPR003615">
    <property type="entry name" value="HNH_nuc"/>
</dbReference>
<dbReference type="AlphaFoldDB" id="A0A1H7RZL4"/>
<organism evidence="2 3">
    <name type="scientific">Halomonas daqiaonensis</name>
    <dbReference type="NCBI Taxonomy" id="650850"/>
    <lineage>
        <taxon>Bacteria</taxon>
        <taxon>Pseudomonadati</taxon>
        <taxon>Pseudomonadota</taxon>
        <taxon>Gammaproteobacteria</taxon>
        <taxon>Oceanospirillales</taxon>
        <taxon>Halomonadaceae</taxon>
        <taxon>Halomonas</taxon>
    </lineage>
</organism>
<keyword evidence="2" id="KW-0255">Endonuclease</keyword>
<keyword evidence="2" id="KW-0378">Hydrolase</keyword>
<dbReference type="Pfam" id="PF13395">
    <property type="entry name" value="HNH_4"/>
    <property type="match status" value="1"/>
</dbReference>
<gene>
    <name evidence="2" type="ORF">SAMN04488129_11390</name>
</gene>
<dbReference type="RefSeq" id="WP_089713868.1">
    <property type="nucleotide sequence ID" value="NZ_FOBC01000013.1"/>
</dbReference>
<sequence>MSSERPYHENARRFFDQYQSIGFDQVHRDWIAHLPSHPGMALDVGAGSGRDAKALAERGWQVVAVEPAEGLRQLGRGHTLGSDVIWLDDRLPALTQVGALSQRYSLILVSAVWMRLRADEQQRTLRVLTTLLAPGGLMVITCRQGDSGDEREFYDVSLAALDRWAQDLALLPVAASQSGDQLGRESVAWQLRAYRLPDDGTGALPVLRHVIVNDDKSSTYKLALLRTLVRLADTAPGIVLSRDDDWVTLPLGAVGLYWLLLYRPLLLDHRLRQSPGSRGYGFAKEDFHRLGHLAPGDMRIGSPLADPEMAATVLRAVRDACQTIVRMPTHYTTWPGSSDQIFAGERRGVRIGDQPARLDTQTLAGFGEFRVPTLLWDCMSRYACWLEPAITHEWVQLMQGYNAQADLGLLHKALRWPESRRETLQVRQLVASHLQEARRLHCVWSHQDLHRRTYAIDHCFPWTRWQNNDLWNLLPASEKANAAKSDRLPSARLMETARSDILAWWEVLEAKPRIATQFRDEVQASLPLVTPNASLESLFDNVLLQRQRLKANQQLAEWHGLTG</sequence>
<dbReference type="Proteomes" id="UP000198807">
    <property type="component" value="Unassembled WGS sequence"/>
</dbReference>
<dbReference type="SUPFAM" id="SSF53335">
    <property type="entry name" value="S-adenosyl-L-methionine-dependent methyltransferases"/>
    <property type="match status" value="1"/>
</dbReference>
<accession>A0A1H7RZL4</accession>
<dbReference type="InterPro" id="IPR029063">
    <property type="entry name" value="SAM-dependent_MTases_sf"/>
</dbReference>
<dbReference type="Gene3D" id="3.40.50.150">
    <property type="entry name" value="Vaccinia Virus protein VP39"/>
    <property type="match status" value="1"/>
</dbReference>
<feature type="domain" description="HNH nuclease" evidence="1">
    <location>
        <begin position="447"/>
        <end position="489"/>
    </location>
</feature>
<dbReference type="STRING" id="650850.SAMN04488129_11390"/>